<organism evidence="1 2">
    <name type="scientific">Kitasatospora cystarginea</name>
    <dbReference type="NCBI Taxonomy" id="58350"/>
    <lineage>
        <taxon>Bacteria</taxon>
        <taxon>Bacillati</taxon>
        <taxon>Actinomycetota</taxon>
        <taxon>Actinomycetes</taxon>
        <taxon>Kitasatosporales</taxon>
        <taxon>Streptomycetaceae</taxon>
        <taxon>Kitasatospora</taxon>
    </lineage>
</organism>
<protein>
    <submittedName>
        <fullName evidence="1">Uncharacterized protein</fullName>
    </submittedName>
</protein>
<proteinExistence type="predicted"/>
<comment type="caution">
    <text evidence="1">The sequence shown here is derived from an EMBL/GenBank/DDBJ whole genome shotgun (WGS) entry which is preliminary data.</text>
</comment>
<name>A0ABN3E717_9ACTN</name>
<dbReference type="RefSeq" id="WP_344637463.1">
    <property type="nucleotide sequence ID" value="NZ_BAAATR010000015.1"/>
</dbReference>
<evidence type="ECO:0000313" key="1">
    <source>
        <dbReference type="EMBL" id="GAA2250302.1"/>
    </source>
</evidence>
<dbReference type="Proteomes" id="UP001500305">
    <property type="component" value="Unassembled WGS sequence"/>
</dbReference>
<gene>
    <name evidence="1" type="ORF">GCM10010430_36350</name>
</gene>
<sequence length="71" mass="7476">MTELAADPARRAAYGRAGRADVTARTWESVGDRLLEHYRLALAAHHGTALSVASPALPTAPAPAFPEEQPA</sequence>
<dbReference type="EMBL" id="BAAATR010000015">
    <property type="protein sequence ID" value="GAA2250302.1"/>
    <property type="molecule type" value="Genomic_DNA"/>
</dbReference>
<keyword evidence="2" id="KW-1185">Reference proteome</keyword>
<reference evidence="1 2" key="1">
    <citation type="journal article" date="2019" name="Int. J. Syst. Evol. Microbiol.">
        <title>The Global Catalogue of Microorganisms (GCM) 10K type strain sequencing project: providing services to taxonomists for standard genome sequencing and annotation.</title>
        <authorList>
            <consortium name="The Broad Institute Genomics Platform"/>
            <consortium name="The Broad Institute Genome Sequencing Center for Infectious Disease"/>
            <person name="Wu L."/>
            <person name="Ma J."/>
        </authorList>
    </citation>
    <scope>NUCLEOTIDE SEQUENCE [LARGE SCALE GENOMIC DNA]</scope>
    <source>
        <strain evidence="1 2">JCM 7356</strain>
    </source>
</reference>
<accession>A0ABN3E717</accession>
<evidence type="ECO:0000313" key="2">
    <source>
        <dbReference type="Proteomes" id="UP001500305"/>
    </source>
</evidence>